<proteinExistence type="predicted"/>
<evidence type="ECO:0000313" key="1">
    <source>
        <dbReference type="EMBL" id="ABQ31455.1"/>
    </source>
</evidence>
<dbReference type="SUPFAM" id="SSF53383">
    <property type="entry name" value="PLP-dependent transferases"/>
    <property type="match status" value="1"/>
</dbReference>
<gene>
    <name evidence="1" type="ordered locus">Acry_2260</name>
</gene>
<dbReference type="Proteomes" id="UP000000245">
    <property type="component" value="Chromosome"/>
</dbReference>
<name>A5G0S3_ACICJ</name>
<organism evidence="1 2">
    <name type="scientific">Acidiphilium cryptum (strain JF-5)</name>
    <dbReference type="NCBI Taxonomy" id="349163"/>
    <lineage>
        <taxon>Bacteria</taxon>
        <taxon>Pseudomonadati</taxon>
        <taxon>Pseudomonadota</taxon>
        <taxon>Alphaproteobacteria</taxon>
        <taxon>Acetobacterales</taxon>
        <taxon>Acidocellaceae</taxon>
        <taxon>Acidiphilium</taxon>
    </lineage>
</organism>
<dbReference type="eggNOG" id="COG0520">
    <property type="taxonomic scope" value="Bacteria"/>
</dbReference>
<dbReference type="HOGENOM" id="CLU_024499_0_0_5"/>
<dbReference type="EMBL" id="CP000697">
    <property type="protein sequence ID" value="ABQ31455.1"/>
    <property type="molecule type" value="Genomic_DNA"/>
</dbReference>
<dbReference type="RefSeq" id="WP_012039916.1">
    <property type="nucleotide sequence ID" value="NC_009484.1"/>
</dbReference>
<sequence length="677" mass="72363">MPEPARLTGTRADMPVSAELRRNVAFWMLREMECRLGEARSDLVIDFAARRTTIDEAAGAAVARVAARLAGEWMLLARAGVPLPLAGLAAARVAAQFAEAEHLTLPDGMGWAATMAAELPPSAASLADVSRRLADYVAGAGAAVADEAAIARLRALWPVIGIAESIMETGGDIRLMRDPQSDLNGYGCSHRPRPWAVTFASSTASSVSERGYEAADRLRLKITAAMLLEGTRRPIERQAIAVRRTIGRDFGLPRGGAVVLAASGTDSELLALALSHLPDAVRPITTILLAPEETGSGVPMAAVGRHFAIDTANGHDVSRAAPIEGFRPDTELVSIPLRDERGAPRHRDAVEAEIVAAVEAAVASGRRVILHALDLSKTGLLAPSMALLRRLRARFGDSLDIVVDACQLRMAPARIRAYLGLDAVVQVTGSKFLTGPPFAGAALIPPAIARRLGRGRLPAGLEAYFSRGEWPPAAKAARALPEGANYGLLLRWRAALAEFRALASVSDARKAEVILRFRKAVEAAVARHDVFVLQDVPDPAREGEGWDTLRSVFAFAVRAPGAAERLLDPAAARRLYHWLNADCAALFDTAAERRVAARICHIGQPVALPDGAGGQVGWLRVSAGARLISGEPSHRGLATERRLAREMADLALVFDKIALLRAHWERVAEADPRPCYR</sequence>
<dbReference type="AlphaFoldDB" id="A5G0S3"/>
<reference evidence="1 2" key="1">
    <citation type="submission" date="2007-05" db="EMBL/GenBank/DDBJ databases">
        <title>Complete sequence of chromosome of Acidiphilium cryptum JF-5.</title>
        <authorList>
            <consortium name="US DOE Joint Genome Institute"/>
            <person name="Copeland A."/>
            <person name="Lucas S."/>
            <person name="Lapidus A."/>
            <person name="Barry K."/>
            <person name="Detter J.C."/>
            <person name="Glavina del Rio T."/>
            <person name="Hammon N."/>
            <person name="Israni S."/>
            <person name="Dalin E."/>
            <person name="Tice H."/>
            <person name="Pitluck S."/>
            <person name="Sims D."/>
            <person name="Brettin T."/>
            <person name="Bruce D."/>
            <person name="Han C."/>
            <person name="Schmutz J."/>
            <person name="Larimer F."/>
            <person name="Land M."/>
            <person name="Hauser L."/>
            <person name="Kyrpides N."/>
            <person name="Kim E."/>
            <person name="Magnuson T."/>
            <person name="Richardson P."/>
        </authorList>
    </citation>
    <scope>NUCLEOTIDE SEQUENCE [LARGE SCALE GENOMIC DNA]</scope>
    <source>
        <strain evidence="1 2">JF-5</strain>
    </source>
</reference>
<dbReference type="InterPro" id="IPR015424">
    <property type="entry name" value="PyrdxlP-dep_Trfase"/>
</dbReference>
<accession>A5G0S3</accession>
<protein>
    <submittedName>
        <fullName evidence="1">Uncharacterized protein</fullName>
    </submittedName>
</protein>
<dbReference type="STRING" id="349163.Acry_2260"/>
<evidence type="ECO:0000313" key="2">
    <source>
        <dbReference type="Proteomes" id="UP000000245"/>
    </source>
</evidence>
<keyword evidence="2" id="KW-1185">Reference proteome</keyword>
<dbReference type="KEGG" id="acr:Acry_2260"/>